<dbReference type="Proteomes" id="UP001153404">
    <property type="component" value="Unassembled WGS sequence"/>
</dbReference>
<dbReference type="EMBL" id="JAPDIA010000008">
    <property type="protein sequence ID" value="MDG0812937.1"/>
    <property type="molecule type" value="Genomic_DNA"/>
</dbReference>
<evidence type="ECO:0000313" key="2">
    <source>
        <dbReference type="EMBL" id="MDG0812937.1"/>
    </source>
</evidence>
<dbReference type="Gene3D" id="2.130.10.10">
    <property type="entry name" value="YVTN repeat-like/Quinoprotein amine dehydrogenase"/>
    <property type="match status" value="1"/>
</dbReference>
<dbReference type="AlphaFoldDB" id="A0A9X4QX13"/>
<feature type="region of interest" description="Disordered" evidence="1">
    <location>
        <begin position="388"/>
        <end position="414"/>
    </location>
</feature>
<sequence>MDDEALYFSINRPEHWSRRGLAENLDVGETVRLRSDARYGVLDTASFGELEGVGAVRAFAVGVFGRLILLDEAGDLWTYDRHSRHHERLFVSRHGLFSASAMLAATGDTLFVADPEGERTLAAYDVNSGQTRWSRAGDWMDGVYCRPLALYADGRGVYVLTFADQPSEEEEEEEGRAPLSGKVALRILRLGLSGGLIAAIEDDRFALKLPADGGKHGQPFLTVSPLGDMYVYDSLGRALFAFSAAGELLTRMMLPPPFVRRSCRRLEPADLRGRFAKHGVRRRGRPVYFAVRGVGRADRQGGGFPRKSGRHTDRRQRPDVYPERRAADARGARFAAPDARDAGRRRARRLLAFFGVRQRGQGDGLAQVHACCRHSGRDAASRAILRGRYGRQDDRGQPLADRRMDRAYRSRPVG</sequence>
<feature type="region of interest" description="Disordered" evidence="1">
    <location>
        <begin position="298"/>
        <end position="340"/>
    </location>
</feature>
<feature type="compositionally biased region" description="Basic and acidic residues" evidence="1">
    <location>
        <begin position="390"/>
        <end position="408"/>
    </location>
</feature>
<comment type="caution">
    <text evidence="2">The sequence shown here is derived from an EMBL/GenBank/DDBJ whole genome shotgun (WGS) entry which is preliminary data.</text>
</comment>
<protein>
    <submittedName>
        <fullName evidence="2">Uncharacterized protein</fullName>
    </submittedName>
</protein>
<accession>A0A9X4QX13</accession>
<keyword evidence="3" id="KW-1185">Reference proteome</keyword>
<gene>
    <name evidence="2" type="ORF">OMP40_29170</name>
</gene>
<evidence type="ECO:0000256" key="1">
    <source>
        <dbReference type="SAM" id="MobiDB-lite"/>
    </source>
</evidence>
<name>A0A9X4QX13_9BACL</name>
<reference evidence="2" key="1">
    <citation type="submission" date="2022-10" db="EMBL/GenBank/DDBJ databases">
        <title>Comparative genomic analysis of Cohnella hashimotonis sp. nov., isolated from the International Space Station.</title>
        <authorList>
            <person name="Simpson A."/>
            <person name="Venkateswaran K."/>
        </authorList>
    </citation>
    <scope>NUCLEOTIDE SEQUENCE</scope>
    <source>
        <strain evidence="2">DSM 28161</strain>
    </source>
</reference>
<dbReference type="RefSeq" id="WP_277536587.1">
    <property type="nucleotide sequence ID" value="NZ_JAPDIA010000008.1"/>
</dbReference>
<organism evidence="2 3">
    <name type="scientific">Cohnella rhizosphaerae</name>
    <dbReference type="NCBI Taxonomy" id="1457232"/>
    <lineage>
        <taxon>Bacteria</taxon>
        <taxon>Bacillati</taxon>
        <taxon>Bacillota</taxon>
        <taxon>Bacilli</taxon>
        <taxon>Bacillales</taxon>
        <taxon>Paenibacillaceae</taxon>
        <taxon>Cohnella</taxon>
    </lineage>
</organism>
<dbReference type="SUPFAM" id="SSF63829">
    <property type="entry name" value="Calcium-dependent phosphotriesterase"/>
    <property type="match status" value="1"/>
</dbReference>
<proteinExistence type="predicted"/>
<dbReference type="InterPro" id="IPR015943">
    <property type="entry name" value="WD40/YVTN_repeat-like_dom_sf"/>
</dbReference>
<evidence type="ECO:0000313" key="3">
    <source>
        <dbReference type="Proteomes" id="UP001153404"/>
    </source>
</evidence>
<feature type="compositionally biased region" description="Basic and acidic residues" evidence="1">
    <location>
        <begin position="315"/>
        <end position="331"/>
    </location>
</feature>